<accession>A0A542SPT1</accession>
<name>A0A542SPT1_9MICO</name>
<keyword evidence="5 7" id="KW-0269">Exonuclease</keyword>
<dbReference type="Pfam" id="PF00149">
    <property type="entry name" value="Metallophos"/>
    <property type="match status" value="1"/>
</dbReference>
<dbReference type="AlphaFoldDB" id="A0A542SPT1"/>
<dbReference type="InterPro" id="IPR050535">
    <property type="entry name" value="DNA_Repair-Maintenance_Comp"/>
</dbReference>
<feature type="domain" description="Calcineurin-like phosphoesterase" evidence="6">
    <location>
        <begin position="1"/>
        <end position="166"/>
    </location>
</feature>
<dbReference type="InterPro" id="IPR004843">
    <property type="entry name" value="Calcineurin-like_PHP"/>
</dbReference>
<dbReference type="PANTHER" id="PTHR30337">
    <property type="entry name" value="COMPONENT OF ATP-DEPENDENT DSDNA EXONUCLEASE"/>
    <property type="match status" value="1"/>
</dbReference>
<evidence type="ECO:0000256" key="5">
    <source>
        <dbReference type="ARBA" id="ARBA00022839"/>
    </source>
</evidence>
<evidence type="ECO:0000256" key="3">
    <source>
        <dbReference type="ARBA" id="ARBA00022722"/>
    </source>
</evidence>
<evidence type="ECO:0000256" key="1">
    <source>
        <dbReference type="ARBA" id="ARBA00010555"/>
    </source>
</evidence>
<dbReference type="OrthoDB" id="9773856at2"/>
<dbReference type="CDD" id="cd00840">
    <property type="entry name" value="MPP_Mre11_N"/>
    <property type="match status" value="1"/>
</dbReference>
<dbReference type="InterPro" id="IPR014577">
    <property type="entry name" value="UCP033093_metalloPase"/>
</dbReference>
<sequence>MRFIATADWQLGMTARYLSDEARPRYHQARLDAVRRIGELARDRDAAFVVVGGDVFEHNQLDRAIVSRAFEALRGFTVPVVLVPGNHDPLDAGSIYRSPAFTSACPANVIVATGPRPFSVVPGASIVAAPWSSKRPTSDLVADALAPLEPRPDGQVRVLVGHGAVASLNPDASSLAAIDDTALAAAADSGVIDFAVLGDRHSTTQVAPRIWYPGTPEVTARREVEPGNVLVVDVDPASRSADVEVVRVGTWRFVTLQRTLAEVGDVDQLGRDLDAMPAKERTGVWLALTGALTAAAAAQLESVIDRARDVFARLDVWDSHSDLAVIPDDHDFTDMGLSGFADDAVRELAALALSDSELARTAQDALSVLYRIEQAQS</sequence>
<reference evidence="7 8" key="1">
    <citation type="submission" date="2019-06" db="EMBL/GenBank/DDBJ databases">
        <title>Sequencing the genomes of 1000 actinobacteria strains.</title>
        <authorList>
            <person name="Klenk H.-P."/>
        </authorList>
    </citation>
    <scope>NUCLEOTIDE SEQUENCE [LARGE SCALE GENOMIC DNA]</scope>
    <source>
        <strain evidence="7 8">DSM 10596</strain>
    </source>
</reference>
<protein>
    <recommendedName>
        <fullName evidence="2">Nuclease SbcCD subunit D</fullName>
    </recommendedName>
</protein>
<evidence type="ECO:0000259" key="6">
    <source>
        <dbReference type="Pfam" id="PF00149"/>
    </source>
</evidence>
<proteinExistence type="inferred from homology"/>
<dbReference type="Proteomes" id="UP000316181">
    <property type="component" value="Unassembled WGS sequence"/>
</dbReference>
<evidence type="ECO:0000313" key="8">
    <source>
        <dbReference type="Proteomes" id="UP000316181"/>
    </source>
</evidence>
<dbReference type="PANTHER" id="PTHR30337:SF0">
    <property type="entry name" value="NUCLEASE SBCCD SUBUNIT D"/>
    <property type="match status" value="1"/>
</dbReference>
<evidence type="ECO:0000256" key="4">
    <source>
        <dbReference type="ARBA" id="ARBA00022801"/>
    </source>
</evidence>
<organism evidence="7 8">
    <name type="scientific">Rarobacter incanus</name>
    <dbReference type="NCBI Taxonomy" id="153494"/>
    <lineage>
        <taxon>Bacteria</taxon>
        <taxon>Bacillati</taxon>
        <taxon>Actinomycetota</taxon>
        <taxon>Actinomycetes</taxon>
        <taxon>Micrococcales</taxon>
        <taxon>Rarobacteraceae</taxon>
        <taxon>Rarobacter</taxon>
    </lineage>
</organism>
<evidence type="ECO:0000256" key="2">
    <source>
        <dbReference type="ARBA" id="ARBA00013365"/>
    </source>
</evidence>
<dbReference type="PIRSF" id="PIRSF033093">
    <property type="entry name" value="UCP_ML1119"/>
    <property type="match status" value="1"/>
</dbReference>
<keyword evidence="3" id="KW-0540">Nuclease</keyword>
<comment type="caution">
    <text evidence="7">The sequence shown here is derived from an EMBL/GenBank/DDBJ whole genome shotgun (WGS) entry which is preliminary data.</text>
</comment>
<evidence type="ECO:0000313" key="7">
    <source>
        <dbReference type="EMBL" id="TQK76626.1"/>
    </source>
</evidence>
<dbReference type="RefSeq" id="WP_142112039.1">
    <property type="nucleotide sequence ID" value="NZ_BAAATB010000002.1"/>
</dbReference>
<dbReference type="EMBL" id="VFNV01000001">
    <property type="protein sequence ID" value="TQK76626.1"/>
    <property type="molecule type" value="Genomic_DNA"/>
</dbReference>
<comment type="similarity">
    <text evidence="1">Belongs to the SbcD family.</text>
</comment>
<dbReference type="GO" id="GO:0004527">
    <property type="term" value="F:exonuclease activity"/>
    <property type="evidence" value="ECO:0007669"/>
    <property type="project" value="UniProtKB-KW"/>
</dbReference>
<keyword evidence="8" id="KW-1185">Reference proteome</keyword>
<dbReference type="SUPFAM" id="SSF56300">
    <property type="entry name" value="Metallo-dependent phosphatases"/>
    <property type="match status" value="1"/>
</dbReference>
<keyword evidence="4" id="KW-0378">Hydrolase</keyword>
<dbReference type="InterPro" id="IPR029052">
    <property type="entry name" value="Metallo-depent_PP-like"/>
</dbReference>
<dbReference type="Gene3D" id="3.60.21.10">
    <property type="match status" value="1"/>
</dbReference>
<gene>
    <name evidence="7" type="ORF">FB389_1311</name>
</gene>
<dbReference type="InterPro" id="IPR041796">
    <property type="entry name" value="Mre11_N"/>
</dbReference>